<dbReference type="RefSeq" id="WP_306733962.1">
    <property type="nucleotide sequence ID" value="NZ_JANHAX010000001.1"/>
</dbReference>
<dbReference type="EMBL" id="JANHAX010000001">
    <property type="protein sequence ID" value="MDQ2088697.1"/>
    <property type="molecule type" value="Genomic_DNA"/>
</dbReference>
<evidence type="ECO:0000259" key="1">
    <source>
        <dbReference type="Pfam" id="PF01261"/>
    </source>
</evidence>
<evidence type="ECO:0000313" key="2">
    <source>
        <dbReference type="EMBL" id="MDQ2088697.1"/>
    </source>
</evidence>
<dbReference type="InterPro" id="IPR036237">
    <property type="entry name" value="Xyl_isomerase-like_sf"/>
</dbReference>
<name>A0AAE3WBE2_9RHOB</name>
<evidence type="ECO:0000313" key="3">
    <source>
        <dbReference type="Proteomes" id="UP001226762"/>
    </source>
</evidence>
<sequence length="277" mass="30340">MTRLLSLAHLTAIDLSPPDLIHEAARAGFDAAGLRLIRVTDTSPGYPLMRNPKLMKETKAAIRETGLLVHDIEFVKIEPNTDIDALLPFLDAGAELGAREVITAPYDPDLSRLADRLAALDERARDRGLGVSLEFFPWTVVPDLEAALSVVTEAGPNIGILVDSLHFDRSSSSHRLLADLPRDRLRFAHLCDAPVSPPYSSEDLLFAGRDERLPPGEGQIDLVSFLSLLPRDLPLGLEVPMTRRTKEEGNRAVIQAAFAGAKHVLSDLSEKAHDLRE</sequence>
<dbReference type="InterPro" id="IPR050312">
    <property type="entry name" value="IolE/XylAMocC-like"/>
</dbReference>
<feature type="domain" description="Xylose isomerase-like TIM barrel" evidence="1">
    <location>
        <begin position="22"/>
        <end position="245"/>
    </location>
</feature>
<comment type="caution">
    <text evidence="2">The sequence shown here is derived from an EMBL/GenBank/DDBJ whole genome shotgun (WGS) entry which is preliminary data.</text>
</comment>
<keyword evidence="2" id="KW-0413">Isomerase</keyword>
<dbReference type="Proteomes" id="UP001226762">
    <property type="component" value="Unassembled WGS sequence"/>
</dbReference>
<dbReference type="GO" id="GO:0016853">
    <property type="term" value="F:isomerase activity"/>
    <property type="evidence" value="ECO:0007669"/>
    <property type="project" value="UniProtKB-KW"/>
</dbReference>
<dbReference type="Gene3D" id="3.20.20.150">
    <property type="entry name" value="Divalent-metal-dependent TIM barrel enzymes"/>
    <property type="match status" value="1"/>
</dbReference>
<dbReference type="PANTHER" id="PTHR12110">
    <property type="entry name" value="HYDROXYPYRUVATE ISOMERASE"/>
    <property type="match status" value="1"/>
</dbReference>
<proteinExistence type="predicted"/>
<dbReference type="AlphaFoldDB" id="A0AAE3WBE2"/>
<dbReference type="SUPFAM" id="SSF51658">
    <property type="entry name" value="Xylose isomerase-like"/>
    <property type="match status" value="1"/>
</dbReference>
<protein>
    <submittedName>
        <fullName evidence="2">Sugar phosphate isomerase/epimerase</fullName>
    </submittedName>
</protein>
<dbReference type="Pfam" id="PF01261">
    <property type="entry name" value="AP_endonuc_2"/>
    <property type="match status" value="1"/>
</dbReference>
<dbReference type="InterPro" id="IPR013022">
    <property type="entry name" value="Xyl_isomerase-like_TIM-brl"/>
</dbReference>
<keyword evidence="3" id="KW-1185">Reference proteome</keyword>
<accession>A0AAE3WBE2</accession>
<gene>
    <name evidence="2" type="ORF">NO357_02120</name>
</gene>
<reference evidence="2" key="2">
    <citation type="submission" date="2023-02" db="EMBL/GenBank/DDBJ databases">
        <title>'Rhodoalgimonas zhirmunskyi' gen. nov., isolated from a red alga.</title>
        <authorList>
            <person name="Nedashkovskaya O.I."/>
            <person name="Otstavnykh N.Y."/>
            <person name="Bystritskaya E.P."/>
            <person name="Balabanova L.A."/>
            <person name="Isaeva M.P."/>
        </authorList>
    </citation>
    <scope>NUCLEOTIDE SEQUENCE</scope>
    <source>
        <strain evidence="2">KCTC 52189</strain>
    </source>
</reference>
<organism evidence="2 3">
    <name type="scientific">Marimonas arenosa</name>
    <dbReference type="NCBI Taxonomy" id="1795305"/>
    <lineage>
        <taxon>Bacteria</taxon>
        <taxon>Pseudomonadati</taxon>
        <taxon>Pseudomonadota</taxon>
        <taxon>Alphaproteobacteria</taxon>
        <taxon>Rhodobacterales</taxon>
        <taxon>Paracoccaceae</taxon>
        <taxon>Marimonas</taxon>
    </lineage>
</organism>
<dbReference type="PANTHER" id="PTHR12110:SF48">
    <property type="entry name" value="BLL3656 PROTEIN"/>
    <property type="match status" value="1"/>
</dbReference>
<reference evidence="2" key="1">
    <citation type="submission" date="2022-07" db="EMBL/GenBank/DDBJ databases">
        <authorList>
            <person name="Otstavnykh N."/>
            <person name="Isaeva M."/>
            <person name="Bystritskaya E."/>
        </authorList>
    </citation>
    <scope>NUCLEOTIDE SEQUENCE</scope>
    <source>
        <strain evidence="2">KCTC 52189</strain>
    </source>
</reference>